<dbReference type="OrthoDB" id="308690at2759"/>
<organism evidence="1 2">
    <name type="scientific">Klebsormidium nitens</name>
    <name type="common">Green alga</name>
    <name type="synonym">Ulothrix nitens</name>
    <dbReference type="NCBI Taxonomy" id="105231"/>
    <lineage>
        <taxon>Eukaryota</taxon>
        <taxon>Viridiplantae</taxon>
        <taxon>Streptophyta</taxon>
        <taxon>Klebsormidiophyceae</taxon>
        <taxon>Klebsormidiales</taxon>
        <taxon>Klebsormidiaceae</taxon>
        <taxon>Klebsormidium</taxon>
    </lineage>
</organism>
<dbReference type="InterPro" id="IPR011047">
    <property type="entry name" value="Quinoprotein_ADH-like_sf"/>
</dbReference>
<dbReference type="GO" id="GO:0005815">
    <property type="term" value="C:microtubule organizing center"/>
    <property type="evidence" value="ECO:0000318"/>
    <property type="project" value="GO_Central"/>
</dbReference>
<dbReference type="SUPFAM" id="SSF50998">
    <property type="entry name" value="Quinoprotein alcohol dehydrogenase-like"/>
    <property type="match status" value="1"/>
</dbReference>
<keyword evidence="2" id="KW-1185">Reference proteome</keyword>
<evidence type="ECO:0000313" key="1">
    <source>
        <dbReference type="EMBL" id="GAQ85187.1"/>
    </source>
</evidence>
<sequence>MDFSETYKHSGPCAWSPNGRMLATAVDFRLVVRDADSLQVLQLFSCLDKINQIEWASDSTYILCALYKRSLIQVWSVAQPEWICKIDNGPAGLVHARWCPDGRGILATSSFQLKITFWSLVTKHSESLQWPKLVMRGVSFSHDGKFAAVATRRDCKDFVNILTSESWELVTRFEVGTADLADLAWAPDDGSIAVWDSILDYKMLIYSPDGRLTAQYSAYENALGIKTASWSPSGQFLAIGSFDQTARVLNHLTWRPFGEFIHTPTIRPNGAVAVYRELEEGRHVVLEGRAEGLTNGMQFREAAAAAADAQGAREGPTKARYEVVDEQVVAVPNRKPEPDKPNPKQGIGLLEWSPDSQYLATRNDSMPTAVWVWSMPSLELTAVLIQKEPVKAATWDPTSARLAIVTGTARVFLWAPDGASCVHVPLADFHAVGLRWNPAGNAFVLLDKDTFCCAFVPRTDEYEGH</sequence>
<evidence type="ECO:0000313" key="2">
    <source>
        <dbReference type="Proteomes" id="UP000054558"/>
    </source>
</evidence>
<dbReference type="PANTHER" id="PTHR16220">
    <property type="entry name" value="WD REPEAT PROTEIN 8-RELATED"/>
    <property type="match status" value="1"/>
</dbReference>
<dbReference type="Pfam" id="PF00400">
    <property type="entry name" value="WD40"/>
    <property type="match status" value="1"/>
</dbReference>
<dbReference type="InterPro" id="IPR052778">
    <property type="entry name" value="Centrosome-WD_assoc"/>
</dbReference>
<dbReference type="GO" id="GO:1990810">
    <property type="term" value="P:microtubule anchoring at mitotic spindle pole body"/>
    <property type="evidence" value="ECO:0000318"/>
    <property type="project" value="GO_Central"/>
</dbReference>
<protein>
    <submittedName>
        <fullName evidence="1">WD repeat-containing protein</fullName>
    </submittedName>
</protein>
<dbReference type="EMBL" id="DF237172">
    <property type="protein sequence ID" value="GAQ85187.1"/>
    <property type="molecule type" value="Genomic_DNA"/>
</dbReference>
<dbReference type="OMA" id="CWHLNGD"/>
<name>A0A1Y1I904_KLENI</name>
<dbReference type="PANTHER" id="PTHR16220:SF0">
    <property type="entry name" value="WD REPEAT-CONTAINING PROTEIN WRAP73"/>
    <property type="match status" value="1"/>
</dbReference>
<proteinExistence type="predicted"/>
<accession>A0A1Y1I904</accession>
<dbReference type="Gene3D" id="2.130.10.10">
    <property type="entry name" value="YVTN repeat-like/Quinoprotein amine dehydrogenase"/>
    <property type="match status" value="3"/>
</dbReference>
<gene>
    <name evidence="1" type="ORF">KFL_002230080</name>
</gene>
<dbReference type="InterPro" id="IPR015943">
    <property type="entry name" value="WD40/YVTN_repeat-like_dom_sf"/>
</dbReference>
<dbReference type="STRING" id="105231.A0A1Y1I904"/>
<dbReference type="GO" id="GO:1990811">
    <property type="term" value="C:MWP complex"/>
    <property type="evidence" value="ECO:0000318"/>
    <property type="project" value="GO_Central"/>
</dbReference>
<dbReference type="InterPro" id="IPR001680">
    <property type="entry name" value="WD40_rpt"/>
</dbReference>
<reference evidence="1 2" key="1">
    <citation type="journal article" date="2014" name="Nat. Commun.">
        <title>Klebsormidium flaccidum genome reveals primary factors for plant terrestrial adaptation.</title>
        <authorList>
            <person name="Hori K."/>
            <person name="Maruyama F."/>
            <person name="Fujisawa T."/>
            <person name="Togashi T."/>
            <person name="Yamamoto N."/>
            <person name="Seo M."/>
            <person name="Sato S."/>
            <person name="Yamada T."/>
            <person name="Mori H."/>
            <person name="Tajima N."/>
            <person name="Moriyama T."/>
            <person name="Ikeuchi M."/>
            <person name="Watanabe M."/>
            <person name="Wada H."/>
            <person name="Kobayashi K."/>
            <person name="Saito M."/>
            <person name="Masuda T."/>
            <person name="Sasaki-Sekimoto Y."/>
            <person name="Mashiguchi K."/>
            <person name="Awai K."/>
            <person name="Shimojima M."/>
            <person name="Masuda S."/>
            <person name="Iwai M."/>
            <person name="Nobusawa T."/>
            <person name="Narise T."/>
            <person name="Kondo S."/>
            <person name="Saito H."/>
            <person name="Sato R."/>
            <person name="Murakawa M."/>
            <person name="Ihara Y."/>
            <person name="Oshima-Yamada Y."/>
            <person name="Ohtaka K."/>
            <person name="Satoh M."/>
            <person name="Sonobe K."/>
            <person name="Ishii M."/>
            <person name="Ohtani R."/>
            <person name="Kanamori-Sato M."/>
            <person name="Honoki R."/>
            <person name="Miyazaki D."/>
            <person name="Mochizuki H."/>
            <person name="Umetsu J."/>
            <person name="Higashi K."/>
            <person name="Shibata D."/>
            <person name="Kamiya Y."/>
            <person name="Sato N."/>
            <person name="Nakamura Y."/>
            <person name="Tabata S."/>
            <person name="Ida S."/>
            <person name="Kurokawa K."/>
            <person name="Ohta H."/>
        </authorList>
    </citation>
    <scope>NUCLEOTIDE SEQUENCE [LARGE SCALE GENOMIC DNA]</scope>
    <source>
        <strain evidence="1 2">NIES-2285</strain>
    </source>
</reference>
<dbReference type="Proteomes" id="UP000054558">
    <property type="component" value="Unassembled WGS sequence"/>
</dbReference>
<dbReference type="AlphaFoldDB" id="A0A1Y1I904"/>
<dbReference type="SMART" id="SM00320">
    <property type="entry name" value="WD40"/>
    <property type="match status" value="5"/>
</dbReference>